<dbReference type="EC" id="3.1.1.72" evidence="3"/>
<dbReference type="InterPro" id="IPR029058">
    <property type="entry name" value="AB_hydrolase_fold"/>
</dbReference>
<dbReference type="InterPro" id="IPR049492">
    <property type="entry name" value="BD-FAE-like_dom"/>
</dbReference>
<protein>
    <submittedName>
        <fullName evidence="3">Acetylxylan esterase</fullName>
        <ecNumber evidence="3">3.1.1.72</ecNumber>
    </submittedName>
</protein>
<dbReference type="Pfam" id="PF20434">
    <property type="entry name" value="BD-FAE"/>
    <property type="match status" value="1"/>
</dbReference>
<feature type="domain" description="BD-FAE-like" evidence="2">
    <location>
        <begin position="16"/>
        <end position="116"/>
    </location>
</feature>
<dbReference type="SUPFAM" id="SSF53474">
    <property type="entry name" value="alpha/beta-Hydrolases"/>
    <property type="match status" value="1"/>
</dbReference>
<proteinExistence type="predicted"/>
<organism evidence="3">
    <name type="scientific">bioreactor metagenome</name>
    <dbReference type="NCBI Taxonomy" id="1076179"/>
    <lineage>
        <taxon>unclassified sequences</taxon>
        <taxon>metagenomes</taxon>
        <taxon>ecological metagenomes</taxon>
    </lineage>
</organism>
<dbReference type="InterPro" id="IPR050300">
    <property type="entry name" value="GDXG_lipolytic_enzyme"/>
</dbReference>
<sequence length="252" mass="27869">MRIKLGETIQNQECLLDIFRAPGCEPKGAVVVLPGGAYAGLAPHEAEPVARKFVELGFHAAVCYYRVKPVTYPVPLEDARSAVRYVREHAPELGIKPDKIAILGFSAGGHLAGMVSNLPGGPESRPDASILCYPVLSSTAGGEQSHVYSFHNLFGNQLDKNGYRDFCWPERVDANTPPAFLWHTVEDDGVPMENSMEYAMALRRRNIPFALHLFAHGVHGLSIDNRPGFEGKYPEIKVWPELCANWLRSMGW</sequence>
<dbReference type="AlphaFoldDB" id="A0A645D5M2"/>
<evidence type="ECO:0000259" key="2">
    <source>
        <dbReference type="Pfam" id="PF20434"/>
    </source>
</evidence>
<accession>A0A645D5M2</accession>
<evidence type="ECO:0000256" key="1">
    <source>
        <dbReference type="ARBA" id="ARBA00022801"/>
    </source>
</evidence>
<comment type="caution">
    <text evidence="3">The sequence shown here is derived from an EMBL/GenBank/DDBJ whole genome shotgun (WGS) entry which is preliminary data.</text>
</comment>
<name>A0A645D5M2_9ZZZZ</name>
<dbReference type="PANTHER" id="PTHR48081">
    <property type="entry name" value="AB HYDROLASE SUPERFAMILY PROTEIN C4A8.06C"/>
    <property type="match status" value="1"/>
</dbReference>
<reference evidence="3" key="1">
    <citation type="submission" date="2019-08" db="EMBL/GenBank/DDBJ databases">
        <authorList>
            <person name="Kucharzyk K."/>
            <person name="Murdoch R.W."/>
            <person name="Higgins S."/>
            <person name="Loffler F."/>
        </authorList>
    </citation>
    <scope>NUCLEOTIDE SEQUENCE</scope>
</reference>
<dbReference type="Gene3D" id="3.40.50.1820">
    <property type="entry name" value="alpha/beta hydrolase"/>
    <property type="match status" value="1"/>
</dbReference>
<gene>
    <name evidence="3" type="primary">axeA1_3</name>
    <name evidence="3" type="ORF">SDC9_131002</name>
</gene>
<dbReference type="GO" id="GO:0046555">
    <property type="term" value="F:acetylxylan esterase activity"/>
    <property type="evidence" value="ECO:0007669"/>
    <property type="project" value="UniProtKB-EC"/>
</dbReference>
<keyword evidence="1 3" id="KW-0378">Hydrolase</keyword>
<dbReference type="EMBL" id="VSSQ01032619">
    <property type="protein sequence ID" value="MPM83932.1"/>
    <property type="molecule type" value="Genomic_DNA"/>
</dbReference>
<dbReference type="PANTHER" id="PTHR48081:SF6">
    <property type="entry name" value="PEPTIDASE S9 PROLYL OLIGOPEPTIDASE CATALYTIC DOMAIN-CONTAINING PROTEIN"/>
    <property type="match status" value="1"/>
</dbReference>
<evidence type="ECO:0000313" key="3">
    <source>
        <dbReference type="EMBL" id="MPM83932.1"/>
    </source>
</evidence>